<dbReference type="EMBL" id="CP049871">
    <property type="protein sequence ID" value="QIL01449.1"/>
    <property type="molecule type" value="Genomic_DNA"/>
</dbReference>
<dbReference type="PANTHER" id="PTHR46401:SF2">
    <property type="entry name" value="GLYCOSYLTRANSFERASE WBBK-RELATED"/>
    <property type="match status" value="1"/>
</dbReference>
<sequence length="625" mass="69642">METIHDSDGPGLEPEGRAGPVDTQRVGRSLAGLDADTELRHLGVWIQGVDYLGTAYEGIWRVIKRMLVSSQGSDTRFSFVAPARFEEEIEHFFLGLPDQVRERVQLKGFGGRTEEHYEDEADRQAAYANDLDVDAWLIPNPMWGGSRLLAAPKVVWFHDFLLADFPQSYPQEMFNRFRGTVRDLREAGAFFIFTSPYVREKHGREACGIEPQQSMLIINPLIDEVGALDGFPDDPQAGGSYIRAELARTLKQWCSPEHAEIFGHHICHYPFESVPYLFVSSQNREHKGFLRLAQAHAALIREHYVPYSLFTTALADMKGKTPLERFLNKELLLGDFMSVGKVSDVTHALLFKFARMTVHPSTFEGNLPFTFSESVAVGTPCLVPFSRAYADFVDPALHPWVFYNATPTGLITKIKEVDANHAEFLTAQQQVLQSLRRNTPQDFYHRLREAVGRARDSQRTSRQVAKVALQVRMWLDIEPKTDDVGAGGAPVMHWATYLASDHPPGTSYLIASAEGDDDQIKSLELTAEIGSWDGPDYVVGDRRGLAFAKAAPMPRDLRNALELTGASPSFAALGERVAWTSLSWSGGVSPELRISGKLLANDSQVKVRLALLTGLEGRRRSGARG</sequence>
<dbReference type="GO" id="GO:0016757">
    <property type="term" value="F:glycosyltransferase activity"/>
    <property type="evidence" value="ECO:0007669"/>
    <property type="project" value="TreeGrafter"/>
</dbReference>
<dbReference type="Proteomes" id="UP000502502">
    <property type="component" value="Chromosome"/>
</dbReference>
<reference evidence="3 4" key="1">
    <citation type="submission" date="2020-03" db="EMBL/GenBank/DDBJ databases">
        <title>Sphingomonas sp. nov., isolated from fish.</title>
        <authorList>
            <person name="Hyun D.-W."/>
            <person name="Bae J.-W."/>
        </authorList>
    </citation>
    <scope>NUCLEOTIDE SEQUENCE [LARGE SCALE GENOMIC DNA]</scope>
    <source>
        <strain evidence="3 4">HDW15C</strain>
    </source>
</reference>
<feature type="region of interest" description="Disordered" evidence="2">
    <location>
        <begin position="1"/>
        <end position="24"/>
    </location>
</feature>
<dbReference type="GO" id="GO:0009103">
    <property type="term" value="P:lipopolysaccharide biosynthetic process"/>
    <property type="evidence" value="ECO:0007669"/>
    <property type="project" value="TreeGrafter"/>
</dbReference>
<organism evidence="3 4">
    <name type="scientific">Sphingomonas sinipercae</name>
    <dbReference type="NCBI Taxonomy" id="2714944"/>
    <lineage>
        <taxon>Bacteria</taxon>
        <taxon>Pseudomonadati</taxon>
        <taxon>Pseudomonadota</taxon>
        <taxon>Alphaproteobacteria</taxon>
        <taxon>Sphingomonadales</taxon>
        <taxon>Sphingomonadaceae</taxon>
        <taxon>Sphingomonas</taxon>
    </lineage>
</organism>
<evidence type="ECO:0000256" key="2">
    <source>
        <dbReference type="SAM" id="MobiDB-lite"/>
    </source>
</evidence>
<dbReference type="AlphaFoldDB" id="A0A6G7ZKJ9"/>
<evidence type="ECO:0000313" key="3">
    <source>
        <dbReference type="EMBL" id="QIL01449.1"/>
    </source>
</evidence>
<dbReference type="SUPFAM" id="SSF53756">
    <property type="entry name" value="UDP-Glycosyltransferase/glycogen phosphorylase"/>
    <property type="match status" value="1"/>
</dbReference>
<keyword evidence="1 3" id="KW-0808">Transferase</keyword>
<dbReference type="RefSeq" id="WP_166091971.1">
    <property type="nucleotide sequence ID" value="NZ_CP049871.1"/>
</dbReference>
<evidence type="ECO:0000313" key="4">
    <source>
        <dbReference type="Proteomes" id="UP000502502"/>
    </source>
</evidence>
<protein>
    <submittedName>
        <fullName evidence="3">Glycosyltransferase family 4 protein</fullName>
    </submittedName>
</protein>
<accession>A0A6G7ZKJ9</accession>
<name>A0A6G7ZKJ9_9SPHN</name>
<dbReference type="Gene3D" id="3.40.50.2000">
    <property type="entry name" value="Glycogen Phosphorylase B"/>
    <property type="match status" value="1"/>
</dbReference>
<dbReference type="KEGG" id="ssin:G7078_00690"/>
<evidence type="ECO:0000256" key="1">
    <source>
        <dbReference type="ARBA" id="ARBA00022679"/>
    </source>
</evidence>
<dbReference type="PANTHER" id="PTHR46401">
    <property type="entry name" value="GLYCOSYLTRANSFERASE WBBK-RELATED"/>
    <property type="match status" value="1"/>
</dbReference>
<gene>
    <name evidence="3" type="ORF">G7078_00690</name>
</gene>
<proteinExistence type="predicted"/>
<keyword evidence="4" id="KW-1185">Reference proteome</keyword>